<dbReference type="Pfam" id="PF09172">
    <property type="entry name" value="Vit_open_b-sht"/>
    <property type="match status" value="1"/>
</dbReference>
<dbReference type="Pfam" id="PF01347">
    <property type="entry name" value="Vitellogenin_N"/>
    <property type="match status" value="1"/>
</dbReference>
<sequence length="1768" mass="199986">MRTTPVSFAYADHNPGWQHNQEYAYKVSGRILTSLNQINKNYTGIVLTSDLFIQPTSDGHLIAKLSNVRYSDLHSKLNDAQEILQSPLDYKQLPLSSKPFKIVMNNGVVHDLVVDRSISNWEANMIKGVVSQLQIDTEAENKIRSSINILPQDDSETAVFKTMEKTVTGESETLYEIHPFPEYLLQTEPSLAPKKHQDEKLIEVVKHKHFTHSKESPGYHFGFEGADGFEIGNKIGEFFSRSSTSRIILSGSLKNFTLQSSVTFDEVSLRPNLEDTQRGSTLSIVNITLDFMQPLSQKMEDVSNPISVGIVYRYNKPFGKSNKPQPKIKTDSDDSGSSASSSQMKDSVSSTASSEGGGVARPEIYLHVQEKPHMDEAPAAPLLPLTVGFDGQAISLLHDIKERVRSLAKIVGQEFQEPKNIPEQNTLGKFLMLTSLVKLMNYKEMKQVAEELYRKNQHRTSGATWVAYRDAVAQTGTGPGLKCIEEWIRNDQVSGNEAAELVATAANSARYPTEEYMKFFFEMVQNTQFMGLEALNESLVLSYSSLLYHVYVNAKDSHNKYPVHSFGTFNTIDGRSFVKDKVIPYFSTMLDKAVTETHTKQIHVYIRALGNVGHQRILSVFKPYLEGKKKVSQFQRILMVMALDNLVNNKPKAARSVLFKIYQNAKDFDQVRVAAVYQLIRASPSSAMLQEMAAYTKIDTSIQVNVAVKSAIEAAATLDVPRLAKIREAAWSAKPYLTTENFDTQNSKIYLQNYMVEQMKIEIKQITEFVGGEDCVLPRGINYMLRSRVGGVKQQIVNLKTLTSSVDDLTNVFEQQTKSYRQLLQEKQASESIKTKWSSEHTAKLLNMQNEQREQLESYMFFHIASLQKIFSFDNQTIENITQVVREIEEELKHGKHLDYNKMAVQPEMVVSFPLSWGLPFIHSYDRPTMIHLESDVKVVSNPSVYSEEGLQKPETVNAEFQVHGFMTGRAQSQFGIFTPFNHKRYSAGYDKNFQLLIPHLTAKLHLDVKNKQTTWEITNPKPENNVTLVHFSTWPYTTQNDICSIKHHKEIIFQRNPQKMDVVFGEKSTGIAFSLKMTGNQKIDYGFLYNKITNNGLMAMFLGSWLDENIEHVQIDFGIRSAQTTVHKMVIHLGHQEQYSPGSSKPKDLEKIQTQHPISKESWERQSEFLKNSSLGISNVQAEVFDAVVLLEGQKVMKYSATISGGRSNVDPKGRILMQVAKDNQEEKPVKVYIVSNSNIPNIPSLSLDSVLNFDPSATVEIEGTVDGDENESQINAKVQLFRSENRKQYLKNQPEYKVCQEQMTKGNHQLPPCAILTAQSSILDQFMISFEYQNIDPVVVNQTYKLYSVLRHYMYPRISENIIDSYSHGRNSVIIKGQYSPDLSSLSASISGSSGRIEIDKLPMDPLSRQPLVLHPVHQTKTHVQGHLLNDPSYQAFCVVDYDAVNTLDNKTYPVTLGKDWVVMFHYVPRRPSSVKKYPDLSVTDQLNQQIEGYIVYVRANPEDQSQNKFQKEIRIVIQSPNTLAKVIDVTLKPSGTTTGYPRLFIQDEPITYAESTSHVHEGYMQVYTLPHNEVKMVVYDAFTIVYDGVRAKLTVTNDKFRDAARGLCGTFTGEPETDFTYPGNCVIRSSEVFVASNTVSEKQDTKRMNGMLMIQGEDNTCYQKTVGYVDVVSVYDSGLAMSPINYRTKYVIMGDQICFSIRPLPDCNFGYKKRTVSRQVPAHCLTMSGLAHLYKKEIDAGANPSFQRKNHNRNVAMPIAESCEL</sequence>
<dbReference type="PANTHER" id="PTHR23345">
    <property type="entry name" value="VITELLOGENIN-RELATED"/>
    <property type="match status" value="1"/>
</dbReference>
<gene>
    <name evidence="9" type="ORF">Zmor_003022</name>
</gene>
<accession>A0AA38HL14</accession>
<dbReference type="FunFam" id="1.25.10.20:FF:000003">
    <property type="entry name" value="Vitellogenin C"/>
    <property type="match status" value="1"/>
</dbReference>
<dbReference type="SUPFAM" id="SSF56968">
    <property type="entry name" value="Lipovitellin-phosvitin complex, beta-sheet shell regions"/>
    <property type="match status" value="2"/>
</dbReference>
<dbReference type="InterPro" id="IPR001846">
    <property type="entry name" value="VWF_type-D"/>
</dbReference>
<evidence type="ECO:0000313" key="9">
    <source>
        <dbReference type="EMBL" id="KAJ3639678.1"/>
    </source>
</evidence>
<name>A0AA38HL14_9CUCU</name>
<dbReference type="Gene3D" id="2.20.80.10">
    <property type="entry name" value="Lipovitellin-phosvitin complex, chain A, domain 4"/>
    <property type="match status" value="1"/>
</dbReference>
<dbReference type="SMART" id="SM00216">
    <property type="entry name" value="VWD"/>
    <property type="match status" value="1"/>
</dbReference>
<reference evidence="9" key="1">
    <citation type="journal article" date="2023" name="G3 (Bethesda)">
        <title>Whole genome assemblies of Zophobas morio and Tenebrio molitor.</title>
        <authorList>
            <person name="Kaur S."/>
            <person name="Stinson S.A."/>
            <person name="diCenzo G.C."/>
        </authorList>
    </citation>
    <scope>NUCLEOTIDE SEQUENCE</scope>
    <source>
        <strain evidence="9">QUZm001</strain>
    </source>
</reference>
<dbReference type="PROSITE" id="PS51211">
    <property type="entry name" value="VITELLOGENIN"/>
    <property type="match status" value="1"/>
</dbReference>
<evidence type="ECO:0000259" key="8">
    <source>
        <dbReference type="PROSITE" id="PS51233"/>
    </source>
</evidence>
<evidence type="ECO:0000256" key="2">
    <source>
        <dbReference type="ARBA" id="ARBA00022761"/>
    </source>
</evidence>
<dbReference type="Pfam" id="PF00094">
    <property type="entry name" value="VWD"/>
    <property type="match status" value="1"/>
</dbReference>
<dbReference type="InterPro" id="IPR050733">
    <property type="entry name" value="Vitellogenin/Apolipophorin"/>
</dbReference>
<feature type="domain" description="Vitellogenin" evidence="7">
    <location>
        <begin position="17"/>
        <end position="781"/>
    </location>
</feature>
<comment type="caution">
    <text evidence="9">The sequence shown here is derived from an EMBL/GenBank/DDBJ whole genome shotgun (WGS) entry which is preliminary data.</text>
</comment>
<dbReference type="EMBL" id="JALNTZ010000010">
    <property type="protein sequence ID" value="KAJ3639678.1"/>
    <property type="molecule type" value="Genomic_DNA"/>
</dbReference>
<proteinExistence type="predicted"/>
<keyword evidence="10" id="KW-1185">Reference proteome</keyword>
<dbReference type="InterPro" id="IPR015816">
    <property type="entry name" value="Vitellinogen_b-sht_N"/>
</dbReference>
<dbReference type="InterPro" id="IPR011030">
    <property type="entry name" value="Lipovitellin_superhlx_dom"/>
</dbReference>
<evidence type="ECO:0000256" key="1">
    <source>
        <dbReference type="ARBA" id="ARBA00022729"/>
    </source>
</evidence>
<dbReference type="SMART" id="SM00638">
    <property type="entry name" value="LPD_N"/>
    <property type="match status" value="1"/>
</dbReference>
<dbReference type="SMART" id="SM01169">
    <property type="entry name" value="DUF1943"/>
    <property type="match status" value="1"/>
</dbReference>
<evidence type="ECO:0000313" key="10">
    <source>
        <dbReference type="Proteomes" id="UP001168821"/>
    </source>
</evidence>
<evidence type="ECO:0000256" key="4">
    <source>
        <dbReference type="ARBA" id="ARBA00023180"/>
    </source>
</evidence>
<keyword evidence="1" id="KW-0732">Signal</keyword>
<evidence type="ECO:0000256" key="3">
    <source>
        <dbReference type="ARBA" id="ARBA00023157"/>
    </source>
</evidence>
<evidence type="ECO:0000256" key="6">
    <source>
        <dbReference type="SAM" id="MobiDB-lite"/>
    </source>
</evidence>
<feature type="region of interest" description="Disordered" evidence="6">
    <location>
        <begin position="321"/>
        <end position="358"/>
    </location>
</feature>
<protein>
    <recommendedName>
        <fullName evidence="11">Vitellogenin</fullName>
    </recommendedName>
</protein>
<evidence type="ECO:0008006" key="11">
    <source>
        <dbReference type="Google" id="ProtNLM"/>
    </source>
</evidence>
<feature type="compositionally biased region" description="Low complexity" evidence="6">
    <location>
        <begin position="335"/>
        <end position="350"/>
    </location>
</feature>
<dbReference type="InterPro" id="IPR015819">
    <property type="entry name" value="Lipid_transp_b-sht_shell"/>
</dbReference>
<dbReference type="PANTHER" id="PTHR23345:SF15">
    <property type="entry name" value="VITELLOGENIN 1-RELATED"/>
    <property type="match status" value="1"/>
</dbReference>
<feature type="domain" description="VWFD" evidence="8">
    <location>
        <begin position="1438"/>
        <end position="1648"/>
    </location>
</feature>
<dbReference type="GO" id="GO:0045735">
    <property type="term" value="F:nutrient reservoir activity"/>
    <property type="evidence" value="ECO:0007669"/>
    <property type="project" value="UniProtKB-KW"/>
</dbReference>
<dbReference type="InterPro" id="IPR001747">
    <property type="entry name" value="Vitellogenin_N"/>
</dbReference>
<dbReference type="Proteomes" id="UP001168821">
    <property type="component" value="Unassembled WGS sequence"/>
</dbReference>
<dbReference type="SUPFAM" id="SSF48431">
    <property type="entry name" value="Lipovitellin-phosvitin complex, superhelical domain"/>
    <property type="match status" value="1"/>
</dbReference>
<keyword evidence="3" id="KW-1015">Disulfide bond</keyword>
<dbReference type="GO" id="GO:0005319">
    <property type="term" value="F:lipid transporter activity"/>
    <property type="evidence" value="ECO:0007669"/>
    <property type="project" value="InterPro"/>
</dbReference>
<keyword evidence="4" id="KW-0325">Glycoprotein</keyword>
<evidence type="ECO:0000256" key="5">
    <source>
        <dbReference type="PROSITE-ProRule" id="PRU00557"/>
    </source>
</evidence>
<dbReference type="Gene3D" id="1.25.10.20">
    <property type="entry name" value="Vitellinogen, superhelical"/>
    <property type="match status" value="1"/>
</dbReference>
<organism evidence="9 10">
    <name type="scientific">Zophobas morio</name>
    <dbReference type="NCBI Taxonomy" id="2755281"/>
    <lineage>
        <taxon>Eukaryota</taxon>
        <taxon>Metazoa</taxon>
        <taxon>Ecdysozoa</taxon>
        <taxon>Arthropoda</taxon>
        <taxon>Hexapoda</taxon>
        <taxon>Insecta</taxon>
        <taxon>Pterygota</taxon>
        <taxon>Neoptera</taxon>
        <taxon>Endopterygota</taxon>
        <taxon>Coleoptera</taxon>
        <taxon>Polyphaga</taxon>
        <taxon>Cucujiformia</taxon>
        <taxon>Tenebrionidae</taxon>
        <taxon>Zophobas</taxon>
    </lineage>
</organism>
<comment type="caution">
    <text evidence="5">Lacks conserved residue(s) required for the propagation of feature annotation.</text>
</comment>
<evidence type="ECO:0000259" key="7">
    <source>
        <dbReference type="PROSITE" id="PS51211"/>
    </source>
</evidence>
<dbReference type="Gene3D" id="2.30.230.10">
    <property type="entry name" value="Lipovitellin, beta-sheet shell regions, chain A"/>
    <property type="match status" value="1"/>
</dbReference>
<dbReference type="InterPro" id="IPR015255">
    <property type="entry name" value="Vitellinogen_open_b-sht"/>
</dbReference>
<dbReference type="PROSITE" id="PS51233">
    <property type="entry name" value="VWFD"/>
    <property type="match status" value="1"/>
</dbReference>
<keyword evidence="2" id="KW-0758">Storage protein</keyword>